<evidence type="ECO:0000313" key="7">
    <source>
        <dbReference type="EMBL" id="MCY0110370.1"/>
    </source>
</evidence>
<dbReference type="PIRSF" id="PIRSF002741">
    <property type="entry name" value="MppA"/>
    <property type="match status" value="1"/>
</dbReference>
<evidence type="ECO:0000256" key="4">
    <source>
        <dbReference type="ARBA" id="ARBA00022927"/>
    </source>
</evidence>
<evidence type="ECO:0000259" key="6">
    <source>
        <dbReference type="Pfam" id="PF00496"/>
    </source>
</evidence>
<dbReference type="InterPro" id="IPR023765">
    <property type="entry name" value="SBP_5_CS"/>
</dbReference>
<dbReference type="PROSITE" id="PS01040">
    <property type="entry name" value="SBP_BACTERIAL_5"/>
    <property type="match status" value="1"/>
</dbReference>
<dbReference type="InterPro" id="IPR030678">
    <property type="entry name" value="Peptide/Ni-bd"/>
</dbReference>
<feature type="signal peptide" evidence="5">
    <location>
        <begin position="1"/>
        <end position="24"/>
    </location>
</feature>
<feature type="domain" description="Solute-binding protein family 5" evidence="6">
    <location>
        <begin position="71"/>
        <end position="457"/>
    </location>
</feature>
<feature type="chain" id="PRO_5046507390" evidence="5">
    <location>
        <begin position="25"/>
        <end position="541"/>
    </location>
</feature>
<comment type="similarity">
    <text evidence="1">Belongs to the bacterial solute-binding protein 5 family.</text>
</comment>
<keyword evidence="3" id="KW-0571">Peptide transport</keyword>
<dbReference type="SUPFAM" id="SSF53850">
    <property type="entry name" value="Periplasmic binding protein-like II"/>
    <property type="match status" value="1"/>
</dbReference>
<dbReference type="RefSeq" id="WP_267804480.1">
    <property type="nucleotide sequence ID" value="NZ_JANIGP010000015.1"/>
</dbReference>
<dbReference type="EMBL" id="JANIGP010000015">
    <property type="protein sequence ID" value="MCY0110370.1"/>
    <property type="molecule type" value="Genomic_DNA"/>
</dbReference>
<name>A0ABT3YZ60_9PSED</name>
<evidence type="ECO:0000256" key="2">
    <source>
        <dbReference type="ARBA" id="ARBA00022729"/>
    </source>
</evidence>
<keyword evidence="2 5" id="KW-0732">Signal</keyword>
<dbReference type="InterPro" id="IPR039424">
    <property type="entry name" value="SBP_5"/>
</dbReference>
<organism evidence="7 8">
    <name type="scientific">Pseudomonas monsensis</name>
    <dbReference type="NCBI Taxonomy" id="2745509"/>
    <lineage>
        <taxon>Bacteria</taxon>
        <taxon>Pseudomonadati</taxon>
        <taxon>Pseudomonadota</taxon>
        <taxon>Gammaproteobacteria</taxon>
        <taxon>Pseudomonadales</taxon>
        <taxon>Pseudomonadaceae</taxon>
        <taxon>Pseudomonas</taxon>
    </lineage>
</organism>
<keyword evidence="8" id="KW-1185">Reference proteome</keyword>
<accession>A0ABT3YZ60</accession>
<evidence type="ECO:0000256" key="3">
    <source>
        <dbReference type="ARBA" id="ARBA00022856"/>
    </source>
</evidence>
<dbReference type="Gene3D" id="3.40.190.10">
    <property type="entry name" value="Periplasmic binding protein-like II"/>
    <property type="match status" value="1"/>
</dbReference>
<reference evidence="7 8" key="1">
    <citation type="submission" date="2022-07" db="EMBL/GenBank/DDBJ databases">
        <title>Characterization of plant growth promoting rhizobacteria (PGPR) for use as bioinoculants in agriculture.</title>
        <authorList>
            <person name="Hassen A.I."/>
            <person name="Pierneef R."/>
        </authorList>
    </citation>
    <scope>NUCLEOTIDE SEQUENCE [LARGE SCALE GENOMIC DNA]</scope>
    <source>
        <strain evidence="7 8">SARCC-3054</strain>
    </source>
</reference>
<sequence length="541" mass="60446">MLKHAVIPFLVGAGLLASAPFASAATNLVFCSEGSPAGFDPGQYTTGTDFDASAETMFNRLTQFERGGTAVIPGLATKWDISEDGLTYTFHLREGVKFHTTPYFKPTREFNADDVLFTFNRMINKDDPFRKAYPTEFPYFTDMGMDTNITKIDKVDDHTVKFTLKEVDAAFIQNMAMSFASVQSAEYAAQLLKEGKAADINQKPVGTGPFVFKSYQKDSNIRYTGNKDYWKPDDVKIDNLIFAITTDPSVRIQKLKKNECQVTLFPRPADLAALKADKTLKMPDQAGFNLGYIAYNVMDKVKGSNEPNPLADLRVRQALDMAVNKPQIIDSVYQGAGQLAVNAMPPTQWSYDTTIKDAKYDPEKAKQLLKEAGVKEGTEIVLWAMPVQRPYNPNAKLMAEMLQSDWKKIGLNVKITSYEWGEYIKRSKGGENQAMIIGWSGDNGDPDNWLNVLFGCDSLSGNNFSKWCDKKFDGLVKEAKRTTDQAKRTELYKEAQHVLKDAVPMTPIAHSTVYQPMRANVQDFKISPFGLNSFYGVSVSK</sequence>
<dbReference type="InterPro" id="IPR000914">
    <property type="entry name" value="SBP_5_dom"/>
</dbReference>
<dbReference type="PANTHER" id="PTHR30290">
    <property type="entry name" value="PERIPLASMIC BINDING COMPONENT OF ABC TRANSPORTER"/>
    <property type="match status" value="1"/>
</dbReference>
<dbReference type="PANTHER" id="PTHR30290:SF38">
    <property type="entry name" value="D,D-DIPEPTIDE-BINDING PERIPLASMIC PROTEIN DDPA-RELATED"/>
    <property type="match status" value="1"/>
</dbReference>
<comment type="caution">
    <text evidence="7">The sequence shown here is derived from an EMBL/GenBank/DDBJ whole genome shotgun (WGS) entry which is preliminary data.</text>
</comment>
<dbReference type="Pfam" id="PF00496">
    <property type="entry name" value="SBP_bac_5"/>
    <property type="match status" value="1"/>
</dbReference>
<keyword evidence="4" id="KW-0653">Protein transport</keyword>
<evidence type="ECO:0000256" key="5">
    <source>
        <dbReference type="SAM" id="SignalP"/>
    </source>
</evidence>
<keyword evidence="4" id="KW-0813">Transport</keyword>
<dbReference type="Gene3D" id="3.90.76.10">
    <property type="entry name" value="Dipeptide-binding Protein, Domain 1"/>
    <property type="match status" value="1"/>
</dbReference>
<evidence type="ECO:0000313" key="8">
    <source>
        <dbReference type="Proteomes" id="UP001207830"/>
    </source>
</evidence>
<evidence type="ECO:0000256" key="1">
    <source>
        <dbReference type="ARBA" id="ARBA00005695"/>
    </source>
</evidence>
<gene>
    <name evidence="7" type="ORF">NQF78_18880</name>
</gene>
<dbReference type="CDD" id="cd08493">
    <property type="entry name" value="PBP2_DppA_like"/>
    <property type="match status" value="1"/>
</dbReference>
<proteinExistence type="inferred from homology"/>
<dbReference type="Proteomes" id="UP001207830">
    <property type="component" value="Unassembled WGS sequence"/>
</dbReference>
<dbReference type="Gene3D" id="3.10.105.10">
    <property type="entry name" value="Dipeptide-binding Protein, Domain 3"/>
    <property type="match status" value="1"/>
</dbReference>
<protein>
    <submittedName>
        <fullName evidence="7">ABC transporter substrate-binding protein</fullName>
    </submittedName>
</protein>